<dbReference type="EMBL" id="JAAMPC010000007">
    <property type="protein sequence ID" value="KAG2303981.1"/>
    <property type="molecule type" value="Genomic_DNA"/>
</dbReference>
<sequence>MGSSVITSLSLSFKQVSPTAVPALNCVLSSTGVSPFTLFEFLIKELLFFRAENSINGDKKFTSDDCNHIASLVAGLCHLLKSKEFLVNLPPPAVY</sequence>
<evidence type="ECO:0000313" key="2">
    <source>
        <dbReference type="Proteomes" id="UP000886595"/>
    </source>
</evidence>
<dbReference type="OrthoDB" id="1674766at2759"/>
<dbReference type="Proteomes" id="UP000886595">
    <property type="component" value="Unassembled WGS sequence"/>
</dbReference>
<reference evidence="1 2" key="1">
    <citation type="submission" date="2020-02" db="EMBL/GenBank/DDBJ databases">
        <authorList>
            <person name="Ma Q."/>
            <person name="Huang Y."/>
            <person name="Song X."/>
            <person name="Pei D."/>
        </authorList>
    </citation>
    <scope>NUCLEOTIDE SEQUENCE [LARGE SCALE GENOMIC DNA]</scope>
    <source>
        <strain evidence="1">Sxm20200214</strain>
        <tissue evidence="1">Leaf</tissue>
    </source>
</reference>
<keyword evidence="2" id="KW-1185">Reference proteome</keyword>
<protein>
    <submittedName>
        <fullName evidence="1">Uncharacterized protein</fullName>
    </submittedName>
</protein>
<proteinExistence type="predicted"/>
<gene>
    <name evidence="1" type="ORF">Bca52824_032632</name>
</gene>
<accession>A0A8X7V8U9</accession>
<organism evidence="1 2">
    <name type="scientific">Brassica carinata</name>
    <name type="common">Ethiopian mustard</name>
    <name type="synonym">Abyssinian cabbage</name>
    <dbReference type="NCBI Taxonomy" id="52824"/>
    <lineage>
        <taxon>Eukaryota</taxon>
        <taxon>Viridiplantae</taxon>
        <taxon>Streptophyta</taxon>
        <taxon>Embryophyta</taxon>
        <taxon>Tracheophyta</taxon>
        <taxon>Spermatophyta</taxon>
        <taxon>Magnoliopsida</taxon>
        <taxon>eudicotyledons</taxon>
        <taxon>Gunneridae</taxon>
        <taxon>Pentapetalae</taxon>
        <taxon>rosids</taxon>
        <taxon>malvids</taxon>
        <taxon>Brassicales</taxon>
        <taxon>Brassicaceae</taxon>
        <taxon>Brassiceae</taxon>
        <taxon>Brassica</taxon>
    </lineage>
</organism>
<evidence type="ECO:0000313" key="1">
    <source>
        <dbReference type="EMBL" id="KAG2303981.1"/>
    </source>
</evidence>
<dbReference type="AlphaFoldDB" id="A0A8X7V8U9"/>
<comment type="caution">
    <text evidence="1">The sequence shown here is derived from an EMBL/GenBank/DDBJ whole genome shotgun (WGS) entry which is preliminary data.</text>
</comment>
<name>A0A8X7V8U9_BRACI</name>